<comment type="catalytic activity">
    <reaction evidence="9">
        <text>a ubiquinone + NADH + H(+) = a ubiquinol + NAD(+)</text>
        <dbReference type="Rhea" id="RHEA:23152"/>
        <dbReference type="Rhea" id="RHEA-COMP:9565"/>
        <dbReference type="Rhea" id="RHEA-COMP:9566"/>
        <dbReference type="ChEBI" id="CHEBI:15378"/>
        <dbReference type="ChEBI" id="CHEBI:16389"/>
        <dbReference type="ChEBI" id="CHEBI:17976"/>
        <dbReference type="ChEBI" id="CHEBI:57540"/>
        <dbReference type="ChEBI" id="CHEBI:57945"/>
    </reaction>
</comment>
<evidence type="ECO:0000256" key="8">
    <source>
        <dbReference type="ARBA" id="ARBA00047599"/>
    </source>
</evidence>
<evidence type="ECO:0000259" key="12">
    <source>
        <dbReference type="Pfam" id="PF22366"/>
    </source>
</evidence>
<keyword evidence="3" id="KW-0285">Flavoprotein</keyword>
<evidence type="ECO:0000256" key="10">
    <source>
        <dbReference type="SAM" id="Phobius"/>
    </source>
</evidence>
<dbReference type="EC" id="1.6.5.9" evidence="2"/>
<keyword evidence="6" id="KW-0560">Oxidoreductase</keyword>
<dbReference type="GO" id="GO:0050136">
    <property type="term" value="F:NADH dehydrogenase (quinone) (non-electrogenic) activity"/>
    <property type="evidence" value="ECO:0007669"/>
    <property type="project" value="UniProtKB-EC"/>
</dbReference>
<reference evidence="13" key="1">
    <citation type="journal article" date="2014" name="Nucleic Acids Res.">
        <title>The evolutionary dynamics of variant antigen genes in Babesia reveal a history of genomic innovation underlying host-parasite interaction.</title>
        <authorList>
            <person name="Jackson A.P."/>
            <person name="Otto T.D."/>
            <person name="Darby A."/>
            <person name="Ramaprasad A."/>
            <person name="Xia D."/>
            <person name="Echaide I.E."/>
            <person name="Farber M."/>
            <person name="Gahlot S."/>
            <person name="Gamble J."/>
            <person name="Gupta D."/>
            <person name="Gupta Y."/>
            <person name="Jackson L."/>
            <person name="Malandrin L."/>
            <person name="Malas T.B."/>
            <person name="Moussa E."/>
            <person name="Nair M."/>
            <person name="Reid A.J."/>
            <person name="Sanders M."/>
            <person name="Sharma J."/>
            <person name="Tracey A."/>
            <person name="Quail M.A."/>
            <person name="Weir W."/>
            <person name="Wastling J.M."/>
            <person name="Hall N."/>
            <person name="Willadsen P."/>
            <person name="Lingelbach K."/>
            <person name="Shiels B."/>
            <person name="Tait A."/>
            <person name="Berriman M."/>
            <person name="Allred D.R."/>
            <person name="Pain A."/>
        </authorList>
    </citation>
    <scope>NUCLEOTIDE SEQUENCE</scope>
    <source>
        <strain evidence="13">1802A</strain>
    </source>
</reference>
<keyword evidence="7" id="KW-0520">NAD</keyword>
<dbReference type="PANTHER" id="PTHR43706">
    <property type="entry name" value="NADH DEHYDROGENASE"/>
    <property type="match status" value="1"/>
</dbReference>
<protein>
    <recommendedName>
        <fullName evidence="2">NADH:ubiquinone reductase (non-electrogenic)</fullName>
        <ecNumber evidence="2">1.6.5.9</ecNumber>
    </recommendedName>
</protein>
<evidence type="ECO:0000256" key="6">
    <source>
        <dbReference type="ARBA" id="ARBA00023002"/>
    </source>
</evidence>
<dbReference type="Gene3D" id="3.50.50.100">
    <property type="match status" value="2"/>
</dbReference>
<dbReference type="Pfam" id="PF07992">
    <property type="entry name" value="Pyr_redox_2"/>
    <property type="match status" value="1"/>
</dbReference>
<dbReference type="GO" id="GO:0005739">
    <property type="term" value="C:mitochondrion"/>
    <property type="evidence" value="ECO:0007669"/>
    <property type="project" value="TreeGrafter"/>
</dbReference>
<keyword evidence="5" id="KW-0809">Transit peptide</keyword>
<dbReference type="InterPro" id="IPR023753">
    <property type="entry name" value="FAD/NAD-binding_dom"/>
</dbReference>
<evidence type="ECO:0000256" key="3">
    <source>
        <dbReference type="ARBA" id="ARBA00022630"/>
    </source>
</evidence>
<evidence type="ECO:0000256" key="2">
    <source>
        <dbReference type="ARBA" id="ARBA00012637"/>
    </source>
</evidence>
<dbReference type="EMBL" id="JAHBMH010000044">
    <property type="protein sequence ID" value="KAK1936054.1"/>
    <property type="molecule type" value="Genomic_DNA"/>
</dbReference>
<dbReference type="InterPro" id="IPR054585">
    <property type="entry name" value="NDH2-like_C"/>
</dbReference>
<feature type="domain" description="FAD/NAD(P)-binding" evidence="11">
    <location>
        <begin position="45"/>
        <end position="366"/>
    </location>
</feature>
<dbReference type="PRINTS" id="PR00368">
    <property type="entry name" value="FADPNR"/>
</dbReference>
<evidence type="ECO:0000256" key="1">
    <source>
        <dbReference type="ARBA" id="ARBA00005272"/>
    </source>
</evidence>
<feature type="transmembrane region" description="Helical" evidence="10">
    <location>
        <begin position="497"/>
        <end position="517"/>
    </location>
</feature>
<evidence type="ECO:0000256" key="4">
    <source>
        <dbReference type="ARBA" id="ARBA00022827"/>
    </source>
</evidence>
<keyword evidence="10" id="KW-1133">Transmembrane helix</keyword>
<name>A0AAD9LHW0_BABDI</name>
<organism evidence="13 14">
    <name type="scientific">Babesia divergens</name>
    <dbReference type="NCBI Taxonomy" id="32595"/>
    <lineage>
        <taxon>Eukaryota</taxon>
        <taxon>Sar</taxon>
        <taxon>Alveolata</taxon>
        <taxon>Apicomplexa</taxon>
        <taxon>Aconoidasida</taxon>
        <taxon>Piroplasmida</taxon>
        <taxon>Babesiidae</taxon>
        <taxon>Babesia</taxon>
    </lineage>
</organism>
<evidence type="ECO:0000256" key="7">
    <source>
        <dbReference type="ARBA" id="ARBA00023027"/>
    </source>
</evidence>
<dbReference type="InterPro" id="IPR045024">
    <property type="entry name" value="NDH-2"/>
</dbReference>
<evidence type="ECO:0000313" key="14">
    <source>
        <dbReference type="Proteomes" id="UP001195914"/>
    </source>
</evidence>
<keyword evidence="4" id="KW-0274">FAD</keyword>
<evidence type="ECO:0000256" key="9">
    <source>
        <dbReference type="ARBA" id="ARBA00049010"/>
    </source>
</evidence>
<dbReference type="SUPFAM" id="SSF51905">
    <property type="entry name" value="FAD/NAD(P)-binding domain"/>
    <property type="match status" value="2"/>
</dbReference>
<gene>
    <name evidence="13" type="ORF">X943_001170</name>
</gene>
<keyword evidence="10" id="KW-0472">Membrane</keyword>
<comment type="caution">
    <text evidence="13">The sequence shown here is derived from an EMBL/GenBank/DDBJ whole genome shotgun (WGS) entry which is preliminary data.</text>
</comment>
<sequence>MDGIVCRLYSRIKDQRRVSQLARLQFRYENISRRFSSSTNDCEKKQVVVLGTGWSSLYFVKNLDLTKYDLKVVSPRNYFTFTPLLSKLSAGKISSVTCTEPFASFMHRHKKGNFQFVHARCLDVDPSARTVECVSDTLPNEKIELPYDYLVVAVGAESNTFGIPGVERHALFLKEVEHAERIYEKIISNFEAAAIPGVADEDKRRLLHMVVVGGGPTGVELTAEIALLFNNYIGKAFPKLAPYAKITIIEGGSRVLATFTPENSKFVADVLKAKNVNIVLGKQVCSVGKEECTVKDASTGQTETFKCGIVVWASGLKPSELVSKIQKRFKQQNNPRALVVDQYLALRGNADRNIFVMGDCCKVVPDRLTDHLNDVMERIGSMDHNSLIRRSKELSKTFPQLSQHKFNPKDEVFKDFCKNLIRKEKEPKTVLLEVMKYIDDNYASPFPTAQNAKQEGLYLSRSFNVGLQRERCDAFTEVWKGSLASIGGTKVVGRFPYFQLNGGLTAFLMWLSVYMVMFSSNKMRLCYICDSIIQKMCGRHIISRQPGKSTKV</sequence>
<dbReference type="InterPro" id="IPR036188">
    <property type="entry name" value="FAD/NAD-bd_sf"/>
</dbReference>
<feature type="domain" description="External alternative NADH-ubiquinone oxidoreductase-like C-terminal" evidence="12">
    <location>
        <begin position="479"/>
        <end position="540"/>
    </location>
</feature>
<dbReference type="Pfam" id="PF22366">
    <property type="entry name" value="NDH2_C"/>
    <property type="match status" value="1"/>
</dbReference>
<evidence type="ECO:0000256" key="5">
    <source>
        <dbReference type="ARBA" id="ARBA00022946"/>
    </source>
</evidence>
<comment type="catalytic activity">
    <reaction evidence="8">
        <text>a quinone + NADH + H(+) = a quinol + NAD(+)</text>
        <dbReference type="Rhea" id="RHEA:46160"/>
        <dbReference type="ChEBI" id="CHEBI:15378"/>
        <dbReference type="ChEBI" id="CHEBI:24646"/>
        <dbReference type="ChEBI" id="CHEBI:57540"/>
        <dbReference type="ChEBI" id="CHEBI:57945"/>
        <dbReference type="ChEBI" id="CHEBI:132124"/>
        <dbReference type="EC" id="1.6.5.9"/>
    </reaction>
</comment>
<evidence type="ECO:0000259" key="11">
    <source>
        <dbReference type="Pfam" id="PF07992"/>
    </source>
</evidence>
<dbReference type="AlphaFoldDB" id="A0AAD9LHW0"/>
<dbReference type="Proteomes" id="UP001195914">
    <property type="component" value="Unassembled WGS sequence"/>
</dbReference>
<dbReference type="PANTHER" id="PTHR43706:SF47">
    <property type="entry name" value="EXTERNAL NADH-UBIQUINONE OXIDOREDUCTASE 1, MITOCHONDRIAL-RELATED"/>
    <property type="match status" value="1"/>
</dbReference>
<accession>A0AAD9LHW0</accession>
<keyword evidence="10" id="KW-0812">Transmembrane</keyword>
<proteinExistence type="inferred from homology"/>
<comment type="similarity">
    <text evidence="1">Belongs to the NADH dehydrogenase family.</text>
</comment>
<evidence type="ECO:0000313" key="13">
    <source>
        <dbReference type="EMBL" id="KAK1936054.1"/>
    </source>
</evidence>
<keyword evidence="14" id="KW-1185">Reference proteome</keyword>
<reference evidence="13" key="2">
    <citation type="submission" date="2021-05" db="EMBL/GenBank/DDBJ databases">
        <authorList>
            <person name="Pain A."/>
        </authorList>
    </citation>
    <scope>NUCLEOTIDE SEQUENCE</scope>
    <source>
        <strain evidence="13">1802A</strain>
    </source>
</reference>